<feature type="modified residue" description="4-aspartylphosphate" evidence="6">
    <location>
        <position position="57"/>
    </location>
</feature>
<dbReference type="InterPro" id="IPR001789">
    <property type="entry name" value="Sig_transdc_resp-reg_receiver"/>
</dbReference>
<dbReference type="SMART" id="SM00448">
    <property type="entry name" value="REC"/>
    <property type="match status" value="1"/>
</dbReference>
<dbReference type="InterPro" id="IPR001867">
    <property type="entry name" value="OmpR/PhoB-type_DNA-bd"/>
</dbReference>
<dbReference type="PANTHER" id="PTHR48111">
    <property type="entry name" value="REGULATOR OF RPOS"/>
    <property type="match status" value="1"/>
</dbReference>
<dbReference type="InterPro" id="IPR011006">
    <property type="entry name" value="CheY-like_superfamily"/>
</dbReference>
<dbReference type="EMBL" id="CP042652">
    <property type="protein sequence ID" value="QKE27459.1"/>
    <property type="molecule type" value="Genomic_DNA"/>
</dbReference>
<dbReference type="Gene3D" id="3.40.50.2300">
    <property type="match status" value="1"/>
</dbReference>
<organism evidence="10 11">
    <name type="scientific">Arcobacter acticola</name>
    <dbReference type="NCBI Taxonomy" id="1849015"/>
    <lineage>
        <taxon>Bacteria</taxon>
        <taxon>Pseudomonadati</taxon>
        <taxon>Campylobacterota</taxon>
        <taxon>Epsilonproteobacteria</taxon>
        <taxon>Campylobacterales</taxon>
        <taxon>Arcobacteraceae</taxon>
        <taxon>Arcobacter</taxon>
    </lineage>
</organism>
<protein>
    <submittedName>
        <fullName evidence="10">Two-component system response regulator</fullName>
    </submittedName>
</protein>
<dbReference type="SUPFAM" id="SSF52172">
    <property type="entry name" value="CheY-like"/>
    <property type="match status" value="1"/>
</dbReference>
<reference evidence="10 11" key="1">
    <citation type="submission" date="2019-08" db="EMBL/GenBank/DDBJ databases">
        <title>Complete genome sequence of Arcobacter acticola.</title>
        <authorList>
            <person name="Miller W."/>
        </authorList>
    </citation>
    <scope>NUCLEOTIDE SEQUENCE [LARGE SCALE GENOMIC DNA]</scope>
    <source>
        <strain evidence="10 11">KCTC 52212</strain>
    </source>
</reference>
<keyword evidence="3" id="KW-0805">Transcription regulation</keyword>
<evidence type="ECO:0000256" key="2">
    <source>
        <dbReference type="ARBA" id="ARBA00023012"/>
    </source>
</evidence>
<dbReference type="RefSeq" id="WP_172124199.1">
    <property type="nucleotide sequence ID" value="NZ_CP042652.1"/>
</dbReference>
<sequence length="228" mass="26966">MDDFKKYTILYIEDDEGVRTINSRFLNRMFNELYEAKDGEEGLVLYKKYHPDIILTDIKMPKMDGISLAQKIRENDKTTKIIISTAFSEKNYLLDAIELNLEKYIIKPLTSRNLMPALIKAVESLEEQKDSKIFLSDDFYFDNKTSLFYYEDKTINLTKKELLFLKLLTLNKDRVVSYEEIEQNIWQDEYMSLNSLRTSIGFLRKKIPFNCIKNISNLGYKLNLENKL</sequence>
<keyword evidence="2" id="KW-0902">Two-component regulatory system</keyword>
<dbReference type="CDD" id="cd17536">
    <property type="entry name" value="REC_YesN-like"/>
    <property type="match status" value="1"/>
</dbReference>
<feature type="DNA-binding region" description="OmpR/PhoB-type" evidence="7">
    <location>
        <begin position="131"/>
        <end position="224"/>
    </location>
</feature>
<dbReference type="PROSITE" id="PS50110">
    <property type="entry name" value="RESPONSE_REGULATORY"/>
    <property type="match status" value="1"/>
</dbReference>
<accession>A0A6M8EHV2</accession>
<evidence type="ECO:0000259" key="9">
    <source>
        <dbReference type="PROSITE" id="PS51755"/>
    </source>
</evidence>
<dbReference type="PANTHER" id="PTHR48111:SF1">
    <property type="entry name" value="TWO-COMPONENT RESPONSE REGULATOR ORR33"/>
    <property type="match status" value="1"/>
</dbReference>
<dbReference type="KEGG" id="paco:AACT_0230"/>
<dbReference type="PROSITE" id="PS51755">
    <property type="entry name" value="OMPR_PHOB"/>
    <property type="match status" value="1"/>
</dbReference>
<evidence type="ECO:0000256" key="4">
    <source>
        <dbReference type="ARBA" id="ARBA00023125"/>
    </source>
</evidence>
<dbReference type="Pfam" id="PF00486">
    <property type="entry name" value="Trans_reg_C"/>
    <property type="match status" value="1"/>
</dbReference>
<keyword evidence="4 7" id="KW-0238">DNA-binding</keyword>
<dbReference type="Pfam" id="PF00072">
    <property type="entry name" value="Response_reg"/>
    <property type="match status" value="1"/>
</dbReference>
<dbReference type="Proteomes" id="UP000503483">
    <property type="component" value="Chromosome"/>
</dbReference>
<dbReference type="InterPro" id="IPR039420">
    <property type="entry name" value="WalR-like"/>
</dbReference>
<keyword evidence="5" id="KW-0804">Transcription</keyword>
<dbReference type="GO" id="GO:0000976">
    <property type="term" value="F:transcription cis-regulatory region binding"/>
    <property type="evidence" value="ECO:0007669"/>
    <property type="project" value="TreeGrafter"/>
</dbReference>
<evidence type="ECO:0000256" key="3">
    <source>
        <dbReference type="ARBA" id="ARBA00023015"/>
    </source>
</evidence>
<evidence type="ECO:0000256" key="6">
    <source>
        <dbReference type="PROSITE-ProRule" id="PRU00169"/>
    </source>
</evidence>
<evidence type="ECO:0000313" key="10">
    <source>
        <dbReference type="EMBL" id="QKE27459.1"/>
    </source>
</evidence>
<evidence type="ECO:0000313" key="11">
    <source>
        <dbReference type="Proteomes" id="UP000503483"/>
    </source>
</evidence>
<evidence type="ECO:0000256" key="5">
    <source>
        <dbReference type="ARBA" id="ARBA00023163"/>
    </source>
</evidence>
<dbReference type="GO" id="GO:0006355">
    <property type="term" value="P:regulation of DNA-templated transcription"/>
    <property type="evidence" value="ECO:0007669"/>
    <property type="project" value="InterPro"/>
</dbReference>
<keyword evidence="11" id="KW-1185">Reference proteome</keyword>
<dbReference type="GO" id="GO:0000156">
    <property type="term" value="F:phosphorelay response regulator activity"/>
    <property type="evidence" value="ECO:0007669"/>
    <property type="project" value="TreeGrafter"/>
</dbReference>
<evidence type="ECO:0000256" key="7">
    <source>
        <dbReference type="PROSITE-ProRule" id="PRU01091"/>
    </source>
</evidence>
<dbReference type="GO" id="GO:0005829">
    <property type="term" value="C:cytosol"/>
    <property type="evidence" value="ECO:0007669"/>
    <property type="project" value="TreeGrafter"/>
</dbReference>
<dbReference type="InterPro" id="IPR036388">
    <property type="entry name" value="WH-like_DNA-bd_sf"/>
</dbReference>
<gene>
    <name evidence="10" type="ORF">AACT_0230</name>
</gene>
<evidence type="ECO:0000256" key="1">
    <source>
        <dbReference type="ARBA" id="ARBA00022553"/>
    </source>
</evidence>
<dbReference type="SMART" id="SM00862">
    <property type="entry name" value="Trans_reg_C"/>
    <property type="match status" value="1"/>
</dbReference>
<feature type="domain" description="Response regulatory" evidence="8">
    <location>
        <begin position="8"/>
        <end position="122"/>
    </location>
</feature>
<dbReference type="Gene3D" id="1.10.10.10">
    <property type="entry name" value="Winged helix-like DNA-binding domain superfamily/Winged helix DNA-binding domain"/>
    <property type="match status" value="1"/>
</dbReference>
<feature type="domain" description="OmpR/PhoB-type" evidence="9">
    <location>
        <begin position="131"/>
        <end position="224"/>
    </location>
</feature>
<evidence type="ECO:0000259" key="8">
    <source>
        <dbReference type="PROSITE" id="PS50110"/>
    </source>
</evidence>
<dbReference type="GO" id="GO:0032993">
    <property type="term" value="C:protein-DNA complex"/>
    <property type="evidence" value="ECO:0007669"/>
    <property type="project" value="TreeGrafter"/>
</dbReference>
<proteinExistence type="predicted"/>
<name>A0A6M8EHV2_9BACT</name>
<dbReference type="AlphaFoldDB" id="A0A6M8EHV2"/>
<keyword evidence="1 6" id="KW-0597">Phosphoprotein</keyword>